<feature type="domain" description="PAS" evidence="9">
    <location>
        <begin position="144"/>
        <end position="214"/>
    </location>
</feature>
<keyword evidence="7" id="KW-0175">Coiled coil</keyword>
<feature type="domain" description="PAC" evidence="10">
    <location>
        <begin position="799"/>
        <end position="851"/>
    </location>
</feature>
<evidence type="ECO:0000256" key="1">
    <source>
        <dbReference type="ARBA" id="ARBA00000085"/>
    </source>
</evidence>
<dbReference type="InterPro" id="IPR029016">
    <property type="entry name" value="GAF-like_dom_sf"/>
</dbReference>
<dbReference type="InterPro" id="IPR013655">
    <property type="entry name" value="PAS_fold_3"/>
</dbReference>
<dbReference type="InterPro" id="IPR004358">
    <property type="entry name" value="Sig_transdc_His_kin-like_C"/>
</dbReference>
<dbReference type="NCBIfam" id="TIGR00229">
    <property type="entry name" value="sensory_box"/>
    <property type="match status" value="3"/>
</dbReference>
<dbReference type="EC" id="2.7.13.3" evidence="2"/>
<dbReference type="InterPro" id="IPR035965">
    <property type="entry name" value="PAS-like_dom_sf"/>
</dbReference>
<dbReference type="SMART" id="SM00388">
    <property type="entry name" value="HisKA"/>
    <property type="match status" value="1"/>
</dbReference>
<sequence>MLMAIEIQVSGADRLFHQELYLALLNNSTLGIACFDPDGQLLFLNQLASQFLHCSVEAEIGSHVNALLEYSRAEKITAAIADALESKRSSLRMSWMYQSFGRVYQIPMKVMPLSDPQFKGVHAVGFLWNNPALSMRYLQEIEKTHFYFDRIVDFLPNPVFVKDKNQRFLAVNQALCDFLGFRQEELIGKSDFDFLPKEEALENWQKTQKVFSAGDVLESEDLIIAENGRPMHILTRQTVINQPDQDPILIGVLSDITDQKQTQFKLQESKLTFEGIFHNTFQFMAMLDLNGNVIEINQPTLDFYGHRSDEVKGKPLWEIQGLTPESANFMREQMALATQGHFAQFELCSQGVWGHERISDFSLKPVTNSLGQMEWILAEGRDITKTKELEYKLQEALSQQEVLLESIPSVVIYTDLKNMILWANRRIEYELAYYVTDLIGHSIQKLFLTQTQSFIHELSLLAQEQVRESVSIPQIEVMRGDLRRIFMRMTQTLVSDAFGAPIGKLWVLDDISQELAASTQVLKMNEVLEERVQARTHELELANLALLKHQQRSEFLMEIAASANASETIESAFDAFLTSLHTHFGWELGHIWLAEKRKNKINLISSNWFQTDSVRFESFRKATESFVFSEQGSLLDYVFWEGKPLWLENLATYSAFQRGNEAKGANLHTGLLMPLRLGKQPIALLEIFTSQTLSEDPDMILLLEQAMVHLSYVVTRVRMQEDLLKSQKRLSESQRMAGLCSWEWDLQTQEGFWEPEAEEVLGLMPPQNAQDYLSLLLPQEQERLQQEFKHAILSGEQEISTEYAFPAPNGEERYIHSKAEIVYGPSGEPLLLQGMLQNISERKQAEKMLEQMREEAERANQAKSIFLANMSHEIRTPLNSILGFSQLLQRDPLLPTHLQRYSQTILESGSFLLRLINNILEISKIEAGRIQLHFSSFALNSFCQGIKLIFQGQAFEKDLAFRVRFPEQEYWIETDQQKLSQILMNLLGNAFKFTHKGEVSLAVDLQKEDSQGILKICVKDTGPGIDFALQERIFQPFEQTEIGLRTPDSTGLGLAICREYLQLLGGEITLSSQPGQGASFELEIPVTLAKPKNLNWDLRSLLAII</sequence>
<dbReference type="InterPro" id="IPR050736">
    <property type="entry name" value="Sensor_HK_Regulatory"/>
</dbReference>
<comment type="caution">
    <text evidence="11">The sequence shown here is derived from an EMBL/GenBank/DDBJ whole genome shotgun (WGS) entry which is preliminary data.</text>
</comment>
<dbReference type="SUPFAM" id="SSF55874">
    <property type="entry name" value="ATPase domain of HSP90 chaperone/DNA topoisomerase II/histidine kinase"/>
    <property type="match status" value="1"/>
</dbReference>
<evidence type="ECO:0000259" key="9">
    <source>
        <dbReference type="PROSITE" id="PS50112"/>
    </source>
</evidence>
<evidence type="ECO:0000313" key="12">
    <source>
        <dbReference type="Proteomes" id="UP000231019"/>
    </source>
</evidence>
<protein>
    <recommendedName>
        <fullName evidence="2">histidine kinase</fullName>
        <ecNumber evidence="2">2.7.13.3</ecNumber>
    </recommendedName>
</protein>
<dbReference type="Pfam" id="PF13426">
    <property type="entry name" value="PAS_9"/>
    <property type="match status" value="1"/>
</dbReference>
<gene>
    <name evidence="11" type="ORF">COW36_16800</name>
</gene>
<dbReference type="GO" id="GO:0000155">
    <property type="term" value="F:phosphorelay sensor kinase activity"/>
    <property type="evidence" value="ECO:0007669"/>
    <property type="project" value="InterPro"/>
</dbReference>
<dbReference type="PRINTS" id="PR00344">
    <property type="entry name" value="BCTRLSENSOR"/>
</dbReference>
<dbReference type="SMART" id="SM00086">
    <property type="entry name" value="PAC"/>
    <property type="match status" value="2"/>
</dbReference>
<keyword evidence="5" id="KW-0418">Kinase</keyword>
<dbReference type="Gene3D" id="2.10.70.100">
    <property type="match status" value="1"/>
</dbReference>
<keyword evidence="4" id="KW-0808">Transferase</keyword>
<dbReference type="CDD" id="cd00082">
    <property type="entry name" value="HisKA"/>
    <property type="match status" value="1"/>
</dbReference>
<feature type="coiled-coil region" evidence="7">
    <location>
        <begin position="835"/>
        <end position="869"/>
    </location>
</feature>
<dbReference type="CDD" id="cd16922">
    <property type="entry name" value="HATPase_EvgS-ArcB-TorS-like"/>
    <property type="match status" value="1"/>
</dbReference>
<keyword evidence="6" id="KW-0902">Two-component regulatory system</keyword>
<dbReference type="Gene3D" id="3.30.450.40">
    <property type="match status" value="1"/>
</dbReference>
<evidence type="ECO:0000256" key="7">
    <source>
        <dbReference type="SAM" id="Coils"/>
    </source>
</evidence>
<dbReference type="PANTHER" id="PTHR43711">
    <property type="entry name" value="TWO-COMPONENT HISTIDINE KINASE"/>
    <property type="match status" value="1"/>
</dbReference>
<feature type="domain" description="PAC" evidence="10">
    <location>
        <begin position="217"/>
        <end position="268"/>
    </location>
</feature>
<organism evidence="11 12">
    <name type="scientific">bacterium (Candidatus Blackallbacteria) CG17_big_fil_post_rev_8_21_14_2_50_48_46</name>
    <dbReference type="NCBI Taxonomy" id="2014261"/>
    <lineage>
        <taxon>Bacteria</taxon>
        <taxon>Candidatus Blackallbacteria</taxon>
    </lineage>
</organism>
<dbReference type="SUPFAM" id="SSF55785">
    <property type="entry name" value="PYP-like sensor domain (PAS domain)"/>
    <property type="match status" value="5"/>
</dbReference>
<name>A0A2M7G1L1_9BACT</name>
<dbReference type="EMBL" id="PFFQ01000050">
    <property type="protein sequence ID" value="PIW15607.1"/>
    <property type="molecule type" value="Genomic_DNA"/>
</dbReference>
<dbReference type="Pfam" id="PF02518">
    <property type="entry name" value="HATPase_c"/>
    <property type="match status" value="1"/>
</dbReference>
<dbReference type="Pfam" id="PF08447">
    <property type="entry name" value="PAS_3"/>
    <property type="match status" value="1"/>
</dbReference>
<dbReference type="Pfam" id="PF00512">
    <property type="entry name" value="HisKA"/>
    <property type="match status" value="1"/>
</dbReference>
<feature type="domain" description="Histidine kinase" evidence="8">
    <location>
        <begin position="869"/>
        <end position="1088"/>
    </location>
</feature>
<reference evidence="11 12" key="1">
    <citation type="submission" date="2017-09" db="EMBL/GenBank/DDBJ databases">
        <title>Depth-based differentiation of microbial function through sediment-hosted aquifers and enrichment of novel symbionts in the deep terrestrial subsurface.</title>
        <authorList>
            <person name="Probst A.J."/>
            <person name="Ladd B."/>
            <person name="Jarett J.K."/>
            <person name="Geller-Mcgrath D.E."/>
            <person name="Sieber C.M."/>
            <person name="Emerson J.B."/>
            <person name="Anantharaman K."/>
            <person name="Thomas B.C."/>
            <person name="Malmstrom R."/>
            <person name="Stieglmeier M."/>
            <person name="Klingl A."/>
            <person name="Woyke T."/>
            <person name="Ryan C.M."/>
            <person name="Banfield J.F."/>
        </authorList>
    </citation>
    <scope>NUCLEOTIDE SEQUENCE [LARGE SCALE GENOMIC DNA]</scope>
    <source>
        <strain evidence="11">CG17_big_fil_post_rev_8_21_14_2_50_48_46</strain>
    </source>
</reference>
<proteinExistence type="predicted"/>
<dbReference type="InterPro" id="IPR003594">
    <property type="entry name" value="HATPase_dom"/>
</dbReference>
<dbReference type="CDD" id="cd00130">
    <property type="entry name" value="PAS"/>
    <property type="match status" value="3"/>
</dbReference>
<dbReference type="SUPFAM" id="SSF55781">
    <property type="entry name" value="GAF domain-like"/>
    <property type="match status" value="1"/>
</dbReference>
<dbReference type="InterPro" id="IPR036890">
    <property type="entry name" value="HATPase_C_sf"/>
</dbReference>
<dbReference type="Gene3D" id="1.10.287.130">
    <property type="match status" value="1"/>
</dbReference>
<dbReference type="InterPro" id="IPR005467">
    <property type="entry name" value="His_kinase_dom"/>
</dbReference>
<dbReference type="SUPFAM" id="SSF47384">
    <property type="entry name" value="Homodimeric domain of signal transducing histidine kinase"/>
    <property type="match status" value="1"/>
</dbReference>
<feature type="domain" description="PAC" evidence="10">
    <location>
        <begin position="341"/>
        <end position="395"/>
    </location>
</feature>
<dbReference type="Proteomes" id="UP000231019">
    <property type="component" value="Unassembled WGS sequence"/>
</dbReference>
<dbReference type="InterPro" id="IPR036097">
    <property type="entry name" value="HisK_dim/P_sf"/>
</dbReference>
<evidence type="ECO:0000256" key="3">
    <source>
        <dbReference type="ARBA" id="ARBA00022553"/>
    </source>
</evidence>
<accession>A0A2M7G1L1</accession>
<dbReference type="Pfam" id="PF08448">
    <property type="entry name" value="PAS_4"/>
    <property type="match status" value="2"/>
</dbReference>
<dbReference type="PANTHER" id="PTHR43711:SF1">
    <property type="entry name" value="HISTIDINE KINASE 1"/>
    <property type="match status" value="1"/>
</dbReference>
<evidence type="ECO:0000256" key="4">
    <source>
        <dbReference type="ARBA" id="ARBA00022679"/>
    </source>
</evidence>
<dbReference type="PROSITE" id="PS50112">
    <property type="entry name" value="PAS"/>
    <property type="match status" value="2"/>
</dbReference>
<evidence type="ECO:0000259" key="10">
    <source>
        <dbReference type="PROSITE" id="PS50113"/>
    </source>
</evidence>
<evidence type="ECO:0000256" key="2">
    <source>
        <dbReference type="ARBA" id="ARBA00012438"/>
    </source>
</evidence>
<dbReference type="SMART" id="SM00091">
    <property type="entry name" value="PAS"/>
    <property type="match status" value="5"/>
</dbReference>
<dbReference type="Gene3D" id="3.30.565.10">
    <property type="entry name" value="Histidine kinase-like ATPase, C-terminal domain"/>
    <property type="match status" value="1"/>
</dbReference>
<feature type="domain" description="PAS" evidence="9">
    <location>
        <begin position="269"/>
        <end position="341"/>
    </location>
</feature>
<dbReference type="PROSITE" id="PS50113">
    <property type="entry name" value="PAC"/>
    <property type="match status" value="3"/>
</dbReference>
<dbReference type="InterPro" id="IPR000700">
    <property type="entry name" value="PAS-assoc_C"/>
</dbReference>
<dbReference type="AlphaFoldDB" id="A0A2M7G1L1"/>
<dbReference type="PROSITE" id="PS50109">
    <property type="entry name" value="HIS_KIN"/>
    <property type="match status" value="1"/>
</dbReference>
<evidence type="ECO:0000313" key="11">
    <source>
        <dbReference type="EMBL" id="PIW15607.1"/>
    </source>
</evidence>
<dbReference type="InterPro" id="IPR013656">
    <property type="entry name" value="PAS_4"/>
</dbReference>
<evidence type="ECO:0000256" key="6">
    <source>
        <dbReference type="ARBA" id="ARBA00023012"/>
    </source>
</evidence>
<dbReference type="InterPro" id="IPR001610">
    <property type="entry name" value="PAC"/>
</dbReference>
<comment type="catalytic activity">
    <reaction evidence="1">
        <text>ATP + protein L-histidine = ADP + protein N-phospho-L-histidine.</text>
        <dbReference type="EC" id="2.7.13.3"/>
    </reaction>
</comment>
<evidence type="ECO:0000259" key="8">
    <source>
        <dbReference type="PROSITE" id="PS50109"/>
    </source>
</evidence>
<dbReference type="InterPro" id="IPR003018">
    <property type="entry name" value="GAF"/>
</dbReference>
<dbReference type="Pfam" id="PF13188">
    <property type="entry name" value="PAS_8"/>
    <property type="match status" value="1"/>
</dbReference>
<dbReference type="InterPro" id="IPR003661">
    <property type="entry name" value="HisK_dim/P_dom"/>
</dbReference>
<dbReference type="InterPro" id="IPR000014">
    <property type="entry name" value="PAS"/>
</dbReference>
<dbReference type="SMART" id="SM00387">
    <property type="entry name" value="HATPase_c"/>
    <property type="match status" value="1"/>
</dbReference>
<dbReference type="Pfam" id="PF13185">
    <property type="entry name" value="GAF_2"/>
    <property type="match status" value="1"/>
</dbReference>
<dbReference type="Gene3D" id="3.30.450.20">
    <property type="entry name" value="PAS domain"/>
    <property type="match status" value="5"/>
</dbReference>
<keyword evidence="3" id="KW-0597">Phosphoprotein</keyword>
<evidence type="ECO:0000256" key="5">
    <source>
        <dbReference type="ARBA" id="ARBA00022777"/>
    </source>
</evidence>